<evidence type="ECO:0000313" key="2">
    <source>
        <dbReference type="Proteomes" id="UP001633002"/>
    </source>
</evidence>
<sequence>MKNHMKRWAEYLSHPTYVCHNVAGGTVEICWETNVVGVISFWGIGGVVFGARFPHLNLSAVGVGGSMDTINSQMFKGIFESWPVFWTAIRTFSFCLAQANRRS</sequence>
<dbReference type="Proteomes" id="UP001633002">
    <property type="component" value="Unassembled WGS sequence"/>
</dbReference>
<dbReference type="AlphaFoldDB" id="A0ABD3IBT3"/>
<protein>
    <submittedName>
        <fullName evidence="1">Uncharacterized protein</fullName>
    </submittedName>
</protein>
<organism evidence="1 2">
    <name type="scientific">Riccia sorocarpa</name>
    <dbReference type="NCBI Taxonomy" id="122646"/>
    <lineage>
        <taxon>Eukaryota</taxon>
        <taxon>Viridiplantae</taxon>
        <taxon>Streptophyta</taxon>
        <taxon>Embryophyta</taxon>
        <taxon>Marchantiophyta</taxon>
        <taxon>Marchantiopsida</taxon>
        <taxon>Marchantiidae</taxon>
        <taxon>Marchantiales</taxon>
        <taxon>Ricciaceae</taxon>
        <taxon>Riccia</taxon>
    </lineage>
</organism>
<proteinExistence type="predicted"/>
<keyword evidence="2" id="KW-1185">Reference proteome</keyword>
<gene>
    <name evidence="1" type="ORF">R1sor_017768</name>
</gene>
<dbReference type="EMBL" id="JBJQOH010000001">
    <property type="protein sequence ID" value="KAL3699746.1"/>
    <property type="molecule type" value="Genomic_DNA"/>
</dbReference>
<comment type="caution">
    <text evidence="1">The sequence shown here is derived from an EMBL/GenBank/DDBJ whole genome shotgun (WGS) entry which is preliminary data.</text>
</comment>
<accession>A0ABD3IBT3</accession>
<name>A0ABD3IBT3_9MARC</name>
<evidence type="ECO:0000313" key="1">
    <source>
        <dbReference type="EMBL" id="KAL3699746.1"/>
    </source>
</evidence>
<reference evidence="1 2" key="1">
    <citation type="submission" date="2024-09" db="EMBL/GenBank/DDBJ databases">
        <title>Chromosome-scale assembly of Riccia sorocarpa.</title>
        <authorList>
            <person name="Paukszto L."/>
        </authorList>
    </citation>
    <scope>NUCLEOTIDE SEQUENCE [LARGE SCALE GENOMIC DNA]</scope>
    <source>
        <strain evidence="1">LP-2024</strain>
        <tissue evidence="1">Aerial parts of the thallus</tissue>
    </source>
</reference>